<evidence type="ECO:0000256" key="1">
    <source>
        <dbReference type="SAM" id="Coils"/>
    </source>
</evidence>
<dbReference type="GeneID" id="24405074"/>
<dbReference type="RefSeq" id="YP_009140507.1">
    <property type="nucleotide sequence ID" value="NC_027125.1"/>
</dbReference>
<accession>A0A0A0YUV5</accession>
<evidence type="ECO:0000313" key="3">
    <source>
        <dbReference type="Proteomes" id="UP000030329"/>
    </source>
</evidence>
<protein>
    <submittedName>
        <fullName evidence="2">Uncharacterized protein</fullName>
    </submittedName>
</protein>
<reference evidence="2 3" key="1">
    <citation type="journal article" date="2015" name="Front. Microbiol.">
        <title>The use of phage FCL-2 as an alternative to chemotherapy against columnaris disease in aquaculture.</title>
        <authorList>
            <person name="Laanto E."/>
            <person name="Bamford J.K."/>
            <person name="Ravantti J.J."/>
            <person name="Sundberg L.R."/>
        </authorList>
    </citation>
    <scope>NUCLEOTIDE SEQUENCE [LARGE SCALE GENOMIC DNA]</scope>
</reference>
<keyword evidence="3" id="KW-1185">Reference proteome</keyword>
<dbReference type="KEGG" id="vg:24405074"/>
<organism evidence="2 3">
    <name type="scientific">Flavobacterium phage FCL-2</name>
    <dbReference type="NCBI Taxonomy" id="908819"/>
    <lineage>
        <taxon>Viruses</taxon>
        <taxon>Duplodnaviria</taxon>
        <taxon>Heunggongvirae</taxon>
        <taxon>Uroviricota</taxon>
        <taxon>Caudoviricetes</taxon>
        <taxon>Ficleduovirus</taxon>
        <taxon>Ficleduovirus FCL2</taxon>
    </lineage>
</organism>
<evidence type="ECO:0000313" key="2">
    <source>
        <dbReference type="EMBL" id="AIX11861.1"/>
    </source>
</evidence>
<name>A0A0A0YUV5_9CAUD</name>
<proteinExistence type="predicted"/>
<keyword evidence="1" id="KW-0175">Coiled coil</keyword>
<dbReference type="Proteomes" id="UP000030329">
    <property type="component" value="Segment"/>
</dbReference>
<dbReference type="EMBL" id="KM873719">
    <property type="protein sequence ID" value="AIX11861.1"/>
    <property type="molecule type" value="Genomic_DNA"/>
</dbReference>
<dbReference type="OrthoDB" id="31614at10239"/>
<feature type="coiled-coil region" evidence="1">
    <location>
        <begin position="82"/>
        <end position="109"/>
    </location>
</feature>
<sequence length="134" mass="15768">MKKLKFSIDKIENTVTFTFFGEKKTSTLIHISKINCTHEEFYQNLVDRCVTVEKDTQIINSENKLFNHEELVFKDKNGSPLISILLKNIPLTEEEKEELEDEYQEAVFDGRNDAKNWRELYRKTTGYNSPKNSI</sequence>